<dbReference type="AlphaFoldDB" id="A0A2P6QDQ6"/>
<dbReference type="PANTHER" id="PTHR21596:SF23">
    <property type="entry name" value="FACTOR OF DNA METHYLATION 4"/>
    <property type="match status" value="1"/>
</dbReference>
<protein>
    <recommendedName>
        <fullName evidence="1">Factor of DNA methylation 1-5/IDN2 domain-containing protein</fullName>
    </recommendedName>
</protein>
<dbReference type="InterPro" id="IPR045177">
    <property type="entry name" value="FDM1-5/IDN2"/>
</dbReference>
<organism evidence="2 3">
    <name type="scientific">Rosa chinensis</name>
    <name type="common">China rose</name>
    <dbReference type="NCBI Taxonomy" id="74649"/>
    <lineage>
        <taxon>Eukaryota</taxon>
        <taxon>Viridiplantae</taxon>
        <taxon>Streptophyta</taxon>
        <taxon>Embryophyta</taxon>
        <taxon>Tracheophyta</taxon>
        <taxon>Spermatophyta</taxon>
        <taxon>Magnoliopsida</taxon>
        <taxon>eudicotyledons</taxon>
        <taxon>Gunneridae</taxon>
        <taxon>Pentapetalae</taxon>
        <taxon>rosids</taxon>
        <taxon>fabids</taxon>
        <taxon>Rosales</taxon>
        <taxon>Rosaceae</taxon>
        <taxon>Rosoideae</taxon>
        <taxon>Rosoideae incertae sedis</taxon>
        <taxon>Rosa</taxon>
    </lineage>
</organism>
<proteinExistence type="predicted"/>
<dbReference type="STRING" id="74649.A0A2P6QDQ6"/>
<dbReference type="Gramene" id="PRQ32313">
    <property type="protein sequence ID" value="PRQ32313"/>
    <property type="gene ID" value="RchiOBHm_Chr5g0044991"/>
</dbReference>
<dbReference type="EMBL" id="PDCK01000043">
    <property type="protein sequence ID" value="PRQ32313.1"/>
    <property type="molecule type" value="Genomic_DNA"/>
</dbReference>
<evidence type="ECO:0000313" key="3">
    <source>
        <dbReference type="Proteomes" id="UP000238479"/>
    </source>
</evidence>
<gene>
    <name evidence="2" type="ORF">RchiOBHm_Chr5g0044991</name>
</gene>
<sequence>MSYRGPGLKNHSQIYIGVKTLGDLDLKAFQVAAKRRYTALEEANERAVELCSMWEDYVGGSKWNPYKVIMDETGKRMVVTTSLMELNDHNSSGRYKIQELWNFKAGRKATLKEGVAYILKQWTVLKNTKRRRN</sequence>
<dbReference type="PANTHER" id="PTHR21596">
    <property type="entry name" value="RIBONUCLEASE P SUBUNIT P38"/>
    <property type="match status" value="1"/>
</dbReference>
<dbReference type="Proteomes" id="UP000238479">
    <property type="component" value="Chromosome 5"/>
</dbReference>
<dbReference type="InterPro" id="IPR005379">
    <property type="entry name" value="FDM1-5/IDN2_XH"/>
</dbReference>
<evidence type="ECO:0000313" key="2">
    <source>
        <dbReference type="EMBL" id="PRQ32313.1"/>
    </source>
</evidence>
<reference evidence="2 3" key="1">
    <citation type="journal article" date="2018" name="Nat. Genet.">
        <title>The Rosa genome provides new insights in the design of modern roses.</title>
        <authorList>
            <person name="Bendahmane M."/>
        </authorList>
    </citation>
    <scope>NUCLEOTIDE SEQUENCE [LARGE SCALE GENOMIC DNA]</scope>
    <source>
        <strain evidence="3">cv. Old Blush</strain>
    </source>
</reference>
<dbReference type="GO" id="GO:0080188">
    <property type="term" value="P:gene silencing by siRNA-directed DNA methylation"/>
    <property type="evidence" value="ECO:0007669"/>
    <property type="project" value="InterPro"/>
</dbReference>
<dbReference type="Pfam" id="PF03469">
    <property type="entry name" value="XH"/>
    <property type="match status" value="1"/>
</dbReference>
<accession>A0A2P6QDQ6</accession>
<keyword evidence="3" id="KW-1185">Reference proteome</keyword>
<comment type="caution">
    <text evidence="2">The sequence shown here is derived from an EMBL/GenBank/DDBJ whole genome shotgun (WGS) entry which is preliminary data.</text>
</comment>
<feature type="domain" description="Factor of DNA methylation 1-5/IDN2" evidence="1">
    <location>
        <begin position="78"/>
        <end position="127"/>
    </location>
</feature>
<evidence type="ECO:0000259" key="1">
    <source>
        <dbReference type="Pfam" id="PF03469"/>
    </source>
</evidence>
<name>A0A2P6QDQ6_ROSCH</name>